<dbReference type="InterPro" id="IPR037185">
    <property type="entry name" value="EmrE-like"/>
</dbReference>
<evidence type="ECO:0000256" key="2">
    <source>
        <dbReference type="ARBA" id="ARBA00022475"/>
    </source>
</evidence>
<dbReference type="Pfam" id="PF00892">
    <property type="entry name" value="EamA"/>
    <property type="match status" value="2"/>
</dbReference>
<evidence type="ECO:0000256" key="4">
    <source>
        <dbReference type="ARBA" id="ARBA00022989"/>
    </source>
</evidence>
<dbReference type="AlphaFoldDB" id="A0A7V3YK36"/>
<dbReference type="PANTHER" id="PTHR42920:SF5">
    <property type="entry name" value="EAMA DOMAIN-CONTAINING PROTEIN"/>
    <property type="match status" value="1"/>
</dbReference>
<proteinExistence type="predicted"/>
<feature type="transmembrane region" description="Helical" evidence="6">
    <location>
        <begin position="237"/>
        <end position="257"/>
    </location>
</feature>
<feature type="domain" description="EamA" evidence="7">
    <location>
        <begin position="146"/>
        <end position="277"/>
    </location>
</feature>
<dbReference type="InterPro" id="IPR051258">
    <property type="entry name" value="Diverse_Substrate_Transporter"/>
</dbReference>
<feature type="transmembrane region" description="Helical" evidence="6">
    <location>
        <begin position="142"/>
        <end position="164"/>
    </location>
</feature>
<feature type="domain" description="EamA" evidence="7">
    <location>
        <begin position="8"/>
        <end position="134"/>
    </location>
</feature>
<evidence type="ECO:0000256" key="1">
    <source>
        <dbReference type="ARBA" id="ARBA00004651"/>
    </source>
</evidence>
<dbReference type="SUPFAM" id="SSF103481">
    <property type="entry name" value="Multidrug resistance efflux transporter EmrE"/>
    <property type="match status" value="2"/>
</dbReference>
<evidence type="ECO:0000256" key="3">
    <source>
        <dbReference type="ARBA" id="ARBA00022692"/>
    </source>
</evidence>
<feature type="transmembrane region" description="Helical" evidence="6">
    <location>
        <begin position="62"/>
        <end position="87"/>
    </location>
</feature>
<evidence type="ECO:0000256" key="5">
    <source>
        <dbReference type="ARBA" id="ARBA00023136"/>
    </source>
</evidence>
<accession>A0A7V3YK36</accession>
<organism evidence="8">
    <name type="scientific">Candidatus Caldatribacterium californiense</name>
    <dbReference type="NCBI Taxonomy" id="1454726"/>
    <lineage>
        <taxon>Bacteria</taxon>
        <taxon>Pseudomonadati</taxon>
        <taxon>Atribacterota</taxon>
        <taxon>Atribacteria</taxon>
        <taxon>Atribacterales</taxon>
        <taxon>Candidatus Caldatribacteriaceae</taxon>
        <taxon>Candidatus Caldatribacterium</taxon>
    </lineage>
</organism>
<feature type="transmembrane region" description="Helical" evidence="6">
    <location>
        <begin position="7"/>
        <end position="31"/>
    </location>
</feature>
<dbReference type="EMBL" id="DTEN01000022">
    <property type="protein sequence ID" value="HGI74154.1"/>
    <property type="molecule type" value="Genomic_DNA"/>
</dbReference>
<evidence type="ECO:0000313" key="8">
    <source>
        <dbReference type="EMBL" id="HGI74154.1"/>
    </source>
</evidence>
<evidence type="ECO:0000259" key="7">
    <source>
        <dbReference type="Pfam" id="PF00892"/>
    </source>
</evidence>
<sequence length="305" mass="32792">MIERKTLLADFALLGVTVIWGGTFVTVKHLLASTPPLAILFWRFLVAFGMLLAFSRPRTFRVVFSGTLLGGALFLGYLFQTLGLLYVTPARSAFITGFCTLIVPIFALVILRTRPEKTLPVSIALALFGLFLLTSGNEEETLLSVGDFLTFLGAVAYALQIVLVERFAKSNDAFALATVEMGAVALFSALSGILSGEECMLPQGFFAWGSIVFLGVVATGIAFTVQKVAQRYTSATHAGIVFVAEPVFAALFSYLLFGEHLTGQGIVGCSLILLGILTTQLRLSPGVPSPRLLAQTQDPQDREGR</sequence>
<feature type="transmembrane region" description="Helical" evidence="6">
    <location>
        <begin position="118"/>
        <end position="136"/>
    </location>
</feature>
<comment type="subcellular location">
    <subcellularLocation>
        <location evidence="1">Cell membrane</location>
        <topology evidence="1">Multi-pass membrane protein</topology>
    </subcellularLocation>
</comment>
<name>A0A7V3YK36_9BACT</name>
<dbReference type="Gene3D" id="1.10.3730.20">
    <property type="match status" value="1"/>
</dbReference>
<keyword evidence="3 6" id="KW-0812">Transmembrane</keyword>
<protein>
    <submittedName>
        <fullName evidence="8">DMT family transporter</fullName>
    </submittedName>
</protein>
<feature type="transmembrane region" description="Helical" evidence="6">
    <location>
        <begin position="173"/>
        <end position="193"/>
    </location>
</feature>
<reference evidence="8" key="1">
    <citation type="journal article" date="2020" name="mSystems">
        <title>Genome- and Community-Level Interaction Insights into Carbon Utilization and Element Cycling Functions of Hydrothermarchaeota in Hydrothermal Sediment.</title>
        <authorList>
            <person name="Zhou Z."/>
            <person name="Liu Y."/>
            <person name="Xu W."/>
            <person name="Pan J."/>
            <person name="Luo Z.H."/>
            <person name="Li M."/>
        </authorList>
    </citation>
    <scope>NUCLEOTIDE SEQUENCE [LARGE SCALE GENOMIC DNA]</scope>
    <source>
        <strain evidence="8">SpSt-716</strain>
    </source>
</reference>
<gene>
    <name evidence="8" type="ORF">ENU96_00510</name>
</gene>
<feature type="transmembrane region" description="Helical" evidence="6">
    <location>
        <begin position="93"/>
        <end position="111"/>
    </location>
</feature>
<keyword evidence="4 6" id="KW-1133">Transmembrane helix</keyword>
<keyword evidence="5 6" id="KW-0472">Membrane</keyword>
<feature type="transmembrane region" description="Helical" evidence="6">
    <location>
        <begin position="263"/>
        <end position="283"/>
    </location>
</feature>
<keyword evidence="2" id="KW-1003">Cell membrane</keyword>
<feature type="transmembrane region" description="Helical" evidence="6">
    <location>
        <begin position="205"/>
        <end position="225"/>
    </location>
</feature>
<dbReference type="PANTHER" id="PTHR42920">
    <property type="entry name" value="OS03G0707200 PROTEIN-RELATED"/>
    <property type="match status" value="1"/>
</dbReference>
<dbReference type="GO" id="GO:0005886">
    <property type="term" value="C:plasma membrane"/>
    <property type="evidence" value="ECO:0007669"/>
    <property type="project" value="UniProtKB-SubCell"/>
</dbReference>
<dbReference type="InterPro" id="IPR000620">
    <property type="entry name" value="EamA_dom"/>
</dbReference>
<comment type="caution">
    <text evidence="8">The sequence shown here is derived from an EMBL/GenBank/DDBJ whole genome shotgun (WGS) entry which is preliminary data.</text>
</comment>
<feature type="transmembrane region" description="Helical" evidence="6">
    <location>
        <begin position="37"/>
        <end position="55"/>
    </location>
</feature>
<evidence type="ECO:0000256" key="6">
    <source>
        <dbReference type="SAM" id="Phobius"/>
    </source>
</evidence>